<dbReference type="SUPFAM" id="SSF48371">
    <property type="entry name" value="ARM repeat"/>
    <property type="match status" value="1"/>
</dbReference>
<dbReference type="Proteomes" id="UP000053558">
    <property type="component" value="Unassembled WGS sequence"/>
</dbReference>
<dbReference type="GeneID" id="19204305"/>
<dbReference type="AlphaFoldDB" id="R7SE42"/>
<dbReference type="RefSeq" id="XP_007775841.1">
    <property type="nucleotide sequence ID" value="XM_007777651.1"/>
</dbReference>
<dbReference type="InterPro" id="IPR016024">
    <property type="entry name" value="ARM-type_fold"/>
</dbReference>
<organism evidence="1 2">
    <name type="scientific">Coniophora puteana (strain RWD-64-598)</name>
    <name type="common">Brown rot fungus</name>
    <dbReference type="NCBI Taxonomy" id="741705"/>
    <lineage>
        <taxon>Eukaryota</taxon>
        <taxon>Fungi</taxon>
        <taxon>Dikarya</taxon>
        <taxon>Basidiomycota</taxon>
        <taxon>Agaricomycotina</taxon>
        <taxon>Agaricomycetes</taxon>
        <taxon>Agaricomycetidae</taxon>
        <taxon>Boletales</taxon>
        <taxon>Coniophorineae</taxon>
        <taxon>Coniophoraceae</taxon>
        <taxon>Coniophora</taxon>
    </lineage>
</organism>
<reference evidence="2" key="1">
    <citation type="journal article" date="2012" name="Science">
        <title>The Paleozoic origin of enzymatic lignin decomposition reconstructed from 31 fungal genomes.</title>
        <authorList>
            <person name="Floudas D."/>
            <person name="Binder M."/>
            <person name="Riley R."/>
            <person name="Barry K."/>
            <person name="Blanchette R.A."/>
            <person name="Henrissat B."/>
            <person name="Martinez A.T."/>
            <person name="Otillar R."/>
            <person name="Spatafora J.W."/>
            <person name="Yadav J.S."/>
            <person name="Aerts A."/>
            <person name="Benoit I."/>
            <person name="Boyd A."/>
            <person name="Carlson A."/>
            <person name="Copeland A."/>
            <person name="Coutinho P.M."/>
            <person name="de Vries R.P."/>
            <person name="Ferreira P."/>
            <person name="Findley K."/>
            <person name="Foster B."/>
            <person name="Gaskell J."/>
            <person name="Glotzer D."/>
            <person name="Gorecki P."/>
            <person name="Heitman J."/>
            <person name="Hesse C."/>
            <person name="Hori C."/>
            <person name="Igarashi K."/>
            <person name="Jurgens J.A."/>
            <person name="Kallen N."/>
            <person name="Kersten P."/>
            <person name="Kohler A."/>
            <person name="Kuees U."/>
            <person name="Kumar T.K.A."/>
            <person name="Kuo A."/>
            <person name="LaButti K."/>
            <person name="Larrondo L.F."/>
            <person name="Lindquist E."/>
            <person name="Ling A."/>
            <person name="Lombard V."/>
            <person name="Lucas S."/>
            <person name="Lundell T."/>
            <person name="Martin R."/>
            <person name="McLaughlin D.J."/>
            <person name="Morgenstern I."/>
            <person name="Morin E."/>
            <person name="Murat C."/>
            <person name="Nagy L.G."/>
            <person name="Nolan M."/>
            <person name="Ohm R.A."/>
            <person name="Patyshakuliyeva A."/>
            <person name="Rokas A."/>
            <person name="Ruiz-Duenas F.J."/>
            <person name="Sabat G."/>
            <person name="Salamov A."/>
            <person name="Samejima M."/>
            <person name="Schmutz J."/>
            <person name="Slot J.C."/>
            <person name="St John F."/>
            <person name="Stenlid J."/>
            <person name="Sun H."/>
            <person name="Sun S."/>
            <person name="Syed K."/>
            <person name="Tsang A."/>
            <person name="Wiebenga A."/>
            <person name="Young D."/>
            <person name="Pisabarro A."/>
            <person name="Eastwood D.C."/>
            <person name="Martin F."/>
            <person name="Cullen D."/>
            <person name="Grigoriev I.V."/>
            <person name="Hibbett D.S."/>
        </authorList>
    </citation>
    <scope>NUCLEOTIDE SEQUENCE [LARGE SCALE GENOMIC DNA]</scope>
    <source>
        <strain evidence="2">RWD-64-598 SS2</strain>
    </source>
</reference>
<dbReference type="EMBL" id="JH711596">
    <property type="protein sequence ID" value="EIW74017.1"/>
    <property type="molecule type" value="Genomic_DNA"/>
</dbReference>
<gene>
    <name evidence="1" type="ORF">CONPUDRAFT_160509</name>
</gene>
<name>R7SE42_CONPW</name>
<sequence>MAQYYALEALRNLVRICDDSERRQLGEDLLEEDIVGLCLQLLHRYPCILHEAVTNLLRALAGDAFLGNKLSSSVVADAIEGVCRYALAGPDYVISQMLDPLTTWQSSVFPDSGGVIPMDKAARFAPLYYSMIQDNAVGIAYALMGVFPSHTPKFCLEILQKTPHIIDLLLDCAVLDRYPRNPEAQTCMLACETLALLLQWPCNVVPGVPSPLDKAFKVQEWKAMLQMMSIFTSRGDWFEKLIEVWMHVQEEDMMQVQRDVAKLGTADPGELPSPPSLQGVVTIYGDRGTIRSIVLRLIATLTHAAESCGITNAQIESFLHVAYLSGSKGKTPEQCTSYQERLEATEYGAELFLYTTGSDATESATGQCRVGGSVAIEGPVTIASQHVLGPTALVRLLVVLAQRKALDGIQTLKKAPAGLSTSTSLNQVQHITHPDIIRRIINISQSRILERTERGRQRIKEKKDDADINLACSMFVSSAELAAAVVALDTYTEGVYAAEALGARKQLVIALGNASQMALNLGYYQRALHYGCGAVSAAEDIPVEEGLNPSITEKNQRRINQANEGLQCR</sequence>
<evidence type="ECO:0000313" key="2">
    <source>
        <dbReference type="Proteomes" id="UP000053558"/>
    </source>
</evidence>
<accession>R7SE42</accession>
<evidence type="ECO:0000313" key="1">
    <source>
        <dbReference type="EMBL" id="EIW74017.1"/>
    </source>
</evidence>
<dbReference type="OrthoDB" id="2932645at2759"/>
<protein>
    <submittedName>
        <fullName evidence="1">Uncharacterized protein</fullName>
    </submittedName>
</protein>
<dbReference type="KEGG" id="cput:CONPUDRAFT_160509"/>
<keyword evidence="2" id="KW-1185">Reference proteome</keyword>
<proteinExistence type="predicted"/>